<evidence type="ECO:0000256" key="2">
    <source>
        <dbReference type="ARBA" id="ARBA00010489"/>
    </source>
</evidence>
<keyword evidence="7" id="KW-0539">Nucleus</keyword>
<reference evidence="10" key="2">
    <citation type="submission" date="2020-10" db="EMBL/GenBank/DDBJ databases">
        <authorList>
            <person name="Scholz U."/>
            <person name="Mascher M."/>
            <person name="Fiebig A."/>
        </authorList>
    </citation>
    <scope>NUCLEOTIDE SEQUENCE [LARGE SCALE GENOMIC DNA]</scope>
    <source>
        <strain evidence="10">cv. Morex</strain>
    </source>
</reference>
<dbReference type="SMART" id="SM00479">
    <property type="entry name" value="EXOIII"/>
    <property type="match status" value="1"/>
</dbReference>
<dbReference type="GO" id="GO:0008408">
    <property type="term" value="F:3'-5' exonuclease activity"/>
    <property type="evidence" value="ECO:0007669"/>
    <property type="project" value="InterPro"/>
</dbReference>
<dbReference type="InterPro" id="IPR013520">
    <property type="entry name" value="Ribonucl_H"/>
</dbReference>
<dbReference type="InterPro" id="IPR013087">
    <property type="entry name" value="Znf_C2H2_type"/>
</dbReference>
<evidence type="ECO:0000313" key="10">
    <source>
        <dbReference type="EnsemblPlants" id="HORVU.MOREX.r3.3HG0229450.1"/>
    </source>
</evidence>
<proteinExistence type="inferred from homology"/>
<evidence type="ECO:0000256" key="8">
    <source>
        <dbReference type="PROSITE-ProRule" id="PRU00042"/>
    </source>
</evidence>
<dbReference type="Gene3D" id="3.30.160.60">
    <property type="entry name" value="Classic Zinc Finger"/>
    <property type="match status" value="1"/>
</dbReference>
<dbReference type="GO" id="GO:0003676">
    <property type="term" value="F:nucleic acid binding"/>
    <property type="evidence" value="ECO:0007669"/>
    <property type="project" value="InterPro"/>
</dbReference>
<evidence type="ECO:0000256" key="1">
    <source>
        <dbReference type="ARBA" id="ARBA00004123"/>
    </source>
</evidence>
<dbReference type="InterPro" id="IPR036397">
    <property type="entry name" value="RNaseH_sf"/>
</dbReference>
<dbReference type="InterPro" id="IPR037431">
    <property type="entry name" value="REX4_DEDDh_dom"/>
</dbReference>
<dbReference type="Gramene" id="HORVU.MOREX.r2.3HG0190300.1">
    <property type="protein sequence ID" value="HORVU.MOREX.r2.3HG0190300.1"/>
    <property type="gene ID" value="HORVU.MOREX.r2.3HG0190300"/>
</dbReference>
<dbReference type="AlphaFoldDB" id="A0A8I6XU97"/>
<reference evidence="11" key="1">
    <citation type="journal article" date="2012" name="Nature">
        <title>A physical, genetic and functional sequence assembly of the barley genome.</title>
        <authorList>
            <consortium name="The International Barley Genome Sequencing Consortium"/>
            <person name="Mayer K.F."/>
            <person name="Waugh R."/>
            <person name="Brown J.W."/>
            <person name="Schulman A."/>
            <person name="Langridge P."/>
            <person name="Platzer M."/>
            <person name="Fincher G.B."/>
            <person name="Muehlbauer G.J."/>
            <person name="Sato K."/>
            <person name="Close T.J."/>
            <person name="Wise R.P."/>
            <person name="Stein N."/>
        </authorList>
    </citation>
    <scope>NUCLEOTIDE SEQUENCE [LARGE SCALE GENOMIC DNA]</scope>
    <source>
        <strain evidence="11">cv. Morex</strain>
    </source>
</reference>
<keyword evidence="4" id="KW-0540">Nuclease</keyword>
<evidence type="ECO:0000256" key="3">
    <source>
        <dbReference type="ARBA" id="ARBA00016937"/>
    </source>
</evidence>
<keyword evidence="6" id="KW-0269">Exonuclease</keyword>
<evidence type="ECO:0000313" key="11">
    <source>
        <dbReference type="Proteomes" id="UP000011116"/>
    </source>
</evidence>
<dbReference type="GO" id="GO:0008270">
    <property type="term" value="F:zinc ion binding"/>
    <property type="evidence" value="ECO:0007669"/>
    <property type="project" value="UniProtKB-KW"/>
</dbReference>
<dbReference type="SMR" id="A0A8I6XU97"/>
<dbReference type="InterPro" id="IPR012337">
    <property type="entry name" value="RNaseH-like_sf"/>
</dbReference>
<dbReference type="GO" id="GO:0006364">
    <property type="term" value="P:rRNA processing"/>
    <property type="evidence" value="ECO:0007669"/>
    <property type="project" value="InterPro"/>
</dbReference>
<evidence type="ECO:0000256" key="6">
    <source>
        <dbReference type="ARBA" id="ARBA00022839"/>
    </source>
</evidence>
<dbReference type="PANTHER" id="PTHR12801">
    <property type="entry name" value="RNA EXONUCLEASE REXO1 / RECO3 FAMILY MEMBER-RELATED"/>
    <property type="match status" value="1"/>
</dbReference>
<dbReference type="SMART" id="SM00355">
    <property type="entry name" value="ZnF_C2H2"/>
    <property type="match status" value="3"/>
</dbReference>
<dbReference type="InterPro" id="IPR047021">
    <property type="entry name" value="REXO1/3/4-like"/>
</dbReference>
<dbReference type="Pfam" id="PF13912">
    <property type="entry name" value="zf-C2H2_6"/>
    <property type="match status" value="1"/>
</dbReference>
<dbReference type="EnsemblPlants" id="HORVU.MOREX.r3.3HG0229450.1">
    <property type="protein sequence ID" value="HORVU.MOREX.r3.3HG0229450.1"/>
    <property type="gene ID" value="HORVU.MOREX.r3.3HG0229450"/>
</dbReference>
<feature type="domain" description="C2H2-type" evidence="9">
    <location>
        <begin position="85"/>
        <end position="114"/>
    </location>
</feature>
<comment type="subcellular location">
    <subcellularLocation>
        <location evidence="1">Nucleus</location>
    </subcellularLocation>
</comment>
<keyword evidence="8" id="KW-0862">Zinc</keyword>
<name>A0A8I6XU97_HORVV</name>
<dbReference type="SUPFAM" id="SSF57667">
    <property type="entry name" value="beta-beta-alpha zinc fingers"/>
    <property type="match status" value="1"/>
</dbReference>
<keyword evidence="5" id="KW-0378">Hydrolase</keyword>
<accession>A0A8I6XU97</accession>
<dbReference type="SUPFAM" id="SSF53098">
    <property type="entry name" value="Ribonuclease H-like"/>
    <property type="match status" value="1"/>
</dbReference>
<evidence type="ECO:0000256" key="7">
    <source>
        <dbReference type="ARBA" id="ARBA00023242"/>
    </source>
</evidence>
<dbReference type="PROSITE" id="PS00028">
    <property type="entry name" value="ZINC_FINGER_C2H2_1"/>
    <property type="match status" value="1"/>
</dbReference>
<evidence type="ECO:0000259" key="9">
    <source>
        <dbReference type="PROSITE" id="PS50157"/>
    </source>
</evidence>
<sequence>MNMLLPTFALIRSQHGFVLQVRSPLSGIECHPFCSYLNSRRFLTIQPTKQNDRLLFAASLHLLRSLTHWSLPTMDNSSDAHCSRHRCAACYRQFNRMEHLVEHMRSSHHSRHEPRCGVCGKHCRSLDALRDHLGFGASLPSKPACATAFAARGCPLCLAVFPTSAALRAHYAACKLTGAPHPSSVQSLTRSMSRVGGVRGGRGGAVALGCKMVGGGSDGTLDVCARVCVVDEHEAVLYESFVKPLIAVTHYRYETTGIRPEHLRDAPTVKQTMARVQDILLNGDRSYSYSSSSRGAARLLVGHGLEHDLDALGMDCPAHFKRDTATYPPLMKTSARIMSNSLRYLTRSCLGYDIQTGGHHHPYDDCVAAMRLYKRMRAMRHLHLHGRPKDGHDDESTAKAFPAWRQRELERMSPEELLGMSKPDYQCWCLDDDRQ</sequence>
<keyword evidence="11" id="KW-1185">Reference proteome</keyword>
<reference evidence="10" key="3">
    <citation type="submission" date="2022-01" db="UniProtKB">
        <authorList>
            <consortium name="EnsemblPlants"/>
        </authorList>
    </citation>
    <scope>IDENTIFICATION</scope>
    <source>
        <strain evidence="10">subsp. vulgare</strain>
    </source>
</reference>
<comment type="similarity">
    <text evidence="2">Belongs to the REXO4 family.</text>
</comment>
<dbReference type="GO" id="GO:0004527">
    <property type="term" value="F:exonuclease activity"/>
    <property type="evidence" value="ECO:0000318"/>
    <property type="project" value="GO_Central"/>
</dbReference>
<dbReference type="CDD" id="cd06144">
    <property type="entry name" value="REX4_like"/>
    <property type="match status" value="1"/>
</dbReference>
<dbReference type="InterPro" id="IPR036236">
    <property type="entry name" value="Znf_C2H2_sf"/>
</dbReference>
<keyword evidence="8" id="KW-0479">Metal-binding</keyword>
<dbReference type="Gene3D" id="3.30.420.10">
    <property type="entry name" value="Ribonuclease H-like superfamily/Ribonuclease H"/>
    <property type="match status" value="1"/>
</dbReference>
<dbReference type="GO" id="GO:0005634">
    <property type="term" value="C:nucleus"/>
    <property type="evidence" value="ECO:0000318"/>
    <property type="project" value="GO_Central"/>
</dbReference>
<evidence type="ECO:0000256" key="5">
    <source>
        <dbReference type="ARBA" id="ARBA00022801"/>
    </source>
</evidence>
<dbReference type="GO" id="GO:0006396">
    <property type="term" value="P:RNA processing"/>
    <property type="evidence" value="ECO:0000318"/>
    <property type="project" value="GO_Central"/>
</dbReference>
<dbReference type="Proteomes" id="UP000011116">
    <property type="component" value="Chromosome 3H"/>
</dbReference>
<keyword evidence="8" id="KW-0863">Zinc-finger</keyword>
<protein>
    <recommendedName>
        <fullName evidence="3">RNA exonuclease 4</fullName>
    </recommendedName>
</protein>
<dbReference type="PANTHER" id="PTHR12801:SF140">
    <property type="entry name" value="RNA EXONUCLEASE 4"/>
    <property type="match status" value="1"/>
</dbReference>
<evidence type="ECO:0000256" key="4">
    <source>
        <dbReference type="ARBA" id="ARBA00022722"/>
    </source>
</evidence>
<dbReference type="Gramene" id="HORVU.MOREX.r3.3HG0229450.1">
    <property type="protein sequence ID" value="HORVU.MOREX.r3.3HG0229450.1"/>
    <property type="gene ID" value="HORVU.MOREX.r3.3HG0229450"/>
</dbReference>
<organism evidence="10 11">
    <name type="scientific">Hordeum vulgare subsp. vulgare</name>
    <name type="common">Domesticated barley</name>
    <dbReference type="NCBI Taxonomy" id="112509"/>
    <lineage>
        <taxon>Eukaryota</taxon>
        <taxon>Viridiplantae</taxon>
        <taxon>Streptophyta</taxon>
        <taxon>Embryophyta</taxon>
        <taxon>Tracheophyta</taxon>
        <taxon>Spermatophyta</taxon>
        <taxon>Magnoliopsida</taxon>
        <taxon>Liliopsida</taxon>
        <taxon>Poales</taxon>
        <taxon>Poaceae</taxon>
        <taxon>BOP clade</taxon>
        <taxon>Pooideae</taxon>
        <taxon>Triticodae</taxon>
        <taxon>Triticeae</taxon>
        <taxon>Hordeinae</taxon>
        <taxon>Hordeum</taxon>
    </lineage>
</organism>
<dbReference type="Pfam" id="PF00929">
    <property type="entry name" value="RNase_T"/>
    <property type="match status" value="1"/>
</dbReference>
<dbReference type="PROSITE" id="PS50157">
    <property type="entry name" value="ZINC_FINGER_C2H2_2"/>
    <property type="match status" value="1"/>
</dbReference>